<keyword evidence="1" id="KW-0732">Signal</keyword>
<sequence precursor="true">MKVPLMNAQSLYPKAKAAPVLMFAALSAVAFHIQAAPTVSGAVLGEENSTLTIVGTGFGQKSQAAPILLDKLDTSHENGVVNSAYQILEHGNKVPTASESSFSIWAGGSSGAWGSVRPAVTSTHQPRHHESKEHYFLQGHNSTLGNPVAHGGQTGWNTPIDDKQLYVSWWYKPKFPPQWYWRISPVSLTGEYIPGEALNIGGIAKATFIGIDSDGQLNLAFNEKPPTTKELLGSTIVGVESGAKSLFPDQHISASSIGYESPGSQKYIRVWEDPAGKEGIRFSWTQMHQTIGTTVNWAEAPLQGGKWNHLELELDTQKGFARLHVNSKKLTEFSFDPALDREGKWSPTVALIGLEGKVGRLQESHLDDIYIDNTLQRVVLANAKSINDATHYEVQQPVKWDDQSITVNIHKGAIPDISAYYIFVFDDQGNPNKEGYPICGDCKLPPVKIDLSIE</sequence>
<dbReference type="AlphaFoldDB" id="A1U164"/>
<reference evidence="3" key="1">
    <citation type="journal article" date="2011" name="Appl. Environ. Microbiol.">
        <title>Genomic potential of Marinobacter aquaeolei, a biogeochemical 'opportunitroph'.</title>
        <authorList>
            <person name="Singer E."/>
            <person name="Webb E.A."/>
            <person name="Nelson W.C."/>
            <person name="Heidelberg J.F."/>
            <person name="Ivanova N."/>
            <person name="Pati A."/>
            <person name="Edwards K.J."/>
        </authorList>
    </citation>
    <scope>NUCLEOTIDE SEQUENCE [LARGE SCALE GENOMIC DNA]</scope>
    <source>
        <strain evidence="3">ATCC 700491 / DSM 11845 / VT8</strain>
    </source>
</reference>
<feature type="chain" id="PRO_5002639078" description="LamG domain-containing protein" evidence="1">
    <location>
        <begin position="36"/>
        <end position="454"/>
    </location>
</feature>
<evidence type="ECO:0000256" key="1">
    <source>
        <dbReference type="SAM" id="SignalP"/>
    </source>
</evidence>
<evidence type="ECO:0000313" key="2">
    <source>
        <dbReference type="EMBL" id="ABM18733.1"/>
    </source>
</evidence>
<organism evidence="2 3">
    <name type="scientific">Marinobacter nauticus (strain ATCC 700491 / DSM 11845 / VT8)</name>
    <name type="common">Marinobacter aquaeolei</name>
    <dbReference type="NCBI Taxonomy" id="351348"/>
    <lineage>
        <taxon>Bacteria</taxon>
        <taxon>Pseudomonadati</taxon>
        <taxon>Pseudomonadota</taxon>
        <taxon>Gammaproteobacteria</taxon>
        <taxon>Pseudomonadales</taxon>
        <taxon>Marinobacteraceae</taxon>
        <taxon>Marinobacter</taxon>
    </lineage>
</organism>
<dbReference type="KEGG" id="maq:Maqu_1649"/>
<evidence type="ECO:0008006" key="4">
    <source>
        <dbReference type="Google" id="ProtNLM"/>
    </source>
</evidence>
<dbReference type="eggNOG" id="ENOG5033E3Y">
    <property type="taxonomic scope" value="Bacteria"/>
</dbReference>
<protein>
    <recommendedName>
        <fullName evidence="4">LamG domain-containing protein</fullName>
    </recommendedName>
</protein>
<dbReference type="Proteomes" id="UP000000998">
    <property type="component" value="Chromosome"/>
</dbReference>
<dbReference type="HOGENOM" id="CLU_602445_0_0_6"/>
<feature type="signal peptide" evidence="1">
    <location>
        <begin position="1"/>
        <end position="35"/>
    </location>
</feature>
<evidence type="ECO:0000313" key="3">
    <source>
        <dbReference type="Proteomes" id="UP000000998"/>
    </source>
</evidence>
<dbReference type="EMBL" id="CP000514">
    <property type="protein sequence ID" value="ABM18733.1"/>
    <property type="molecule type" value="Genomic_DNA"/>
</dbReference>
<gene>
    <name evidence="2" type="ordered locus">Maqu_1649</name>
</gene>
<name>A1U164_MARN8</name>
<proteinExistence type="predicted"/>
<accession>A1U164</accession>